<dbReference type="EMBL" id="LAZR01015813">
    <property type="protein sequence ID" value="KKM07261.1"/>
    <property type="molecule type" value="Genomic_DNA"/>
</dbReference>
<comment type="caution">
    <text evidence="2">The sequence shown here is derived from an EMBL/GenBank/DDBJ whole genome shotgun (WGS) entry which is preliminary data.</text>
</comment>
<reference evidence="2" key="1">
    <citation type="journal article" date="2015" name="Nature">
        <title>Complex archaea that bridge the gap between prokaryotes and eukaryotes.</title>
        <authorList>
            <person name="Spang A."/>
            <person name="Saw J.H."/>
            <person name="Jorgensen S.L."/>
            <person name="Zaremba-Niedzwiedzka K."/>
            <person name="Martijn J."/>
            <person name="Lind A.E."/>
            <person name="van Eijk R."/>
            <person name="Schleper C."/>
            <person name="Guy L."/>
            <person name="Ettema T.J."/>
        </authorList>
    </citation>
    <scope>NUCLEOTIDE SEQUENCE</scope>
</reference>
<accession>A0A0F9JNN6</accession>
<organism evidence="2">
    <name type="scientific">marine sediment metagenome</name>
    <dbReference type="NCBI Taxonomy" id="412755"/>
    <lineage>
        <taxon>unclassified sequences</taxon>
        <taxon>metagenomes</taxon>
        <taxon>ecological metagenomes</taxon>
    </lineage>
</organism>
<proteinExistence type="predicted"/>
<evidence type="ECO:0000259" key="1">
    <source>
        <dbReference type="Pfam" id="PF07460"/>
    </source>
</evidence>
<dbReference type="InterPro" id="IPR003611">
    <property type="entry name" value="NUMOD3"/>
</dbReference>
<feature type="domain" description="Nuclease associated modular" evidence="1">
    <location>
        <begin position="28"/>
        <end position="50"/>
    </location>
</feature>
<name>A0A0F9JNN6_9ZZZZ</name>
<evidence type="ECO:0000313" key="2">
    <source>
        <dbReference type="EMBL" id="KKM07261.1"/>
    </source>
</evidence>
<dbReference type="GO" id="GO:0003677">
    <property type="term" value="F:DNA binding"/>
    <property type="evidence" value="ECO:0007669"/>
    <property type="project" value="InterPro"/>
</dbReference>
<protein>
    <recommendedName>
        <fullName evidence="1">Nuclease associated modular domain-containing protein</fullName>
    </recommendedName>
</protein>
<dbReference type="Pfam" id="PF07460">
    <property type="entry name" value="NUMOD3"/>
    <property type="match status" value="1"/>
</dbReference>
<gene>
    <name evidence="2" type="ORF">LCGC14_1735700</name>
</gene>
<dbReference type="AlphaFoldDB" id="A0A0F9JNN6"/>
<sequence>MPKGVYIRTEETKRNMSIARLKRKERLGYLNSPEARKKQGKAISGANNPNWKEDDIGYFGIHTRIRKIKSIPEVCDICHQKTDKNGSTRLELSNTKNHKYTDNPDDYQYVHYGCHRKYDAKKRKTK</sequence>